<dbReference type="InterPro" id="IPR008278">
    <property type="entry name" value="4-PPantetheinyl_Trfase_dom"/>
</dbReference>
<feature type="compositionally biased region" description="Basic and acidic residues" evidence="2">
    <location>
        <begin position="146"/>
        <end position="157"/>
    </location>
</feature>
<feature type="domain" description="4'-phosphopantetheinyl transferase" evidence="3">
    <location>
        <begin position="11"/>
        <end position="111"/>
    </location>
</feature>
<dbReference type="InterPro" id="IPR037143">
    <property type="entry name" value="4-PPantetheinyl_Trfase_dom_sf"/>
</dbReference>
<accession>A0AAN8A197</accession>
<dbReference type="GO" id="GO:0000287">
    <property type="term" value="F:magnesium ion binding"/>
    <property type="evidence" value="ECO:0007669"/>
    <property type="project" value="InterPro"/>
</dbReference>
<feature type="region of interest" description="Disordered" evidence="2">
    <location>
        <begin position="136"/>
        <end position="160"/>
    </location>
</feature>
<gene>
    <name evidence="4" type="ORF">LTR97_005806</name>
</gene>
<dbReference type="EMBL" id="JAVRQU010000008">
    <property type="protein sequence ID" value="KAK5699677.1"/>
    <property type="molecule type" value="Genomic_DNA"/>
</dbReference>
<protein>
    <recommendedName>
        <fullName evidence="3">4'-phosphopantetheinyl transferase domain-containing protein</fullName>
    </recommendedName>
</protein>
<dbReference type="GO" id="GO:0008897">
    <property type="term" value="F:holo-[acyl-carrier-protein] synthase activity"/>
    <property type="evidence" value="ECO:0007669"/>
    <property type="project" value="InterPro"/>
</dbReference>
<proteinExistence type="predicted"/>
<name>A0AAN8A197_9PEZI</name>
<keyword evidence="1" id="KW-0808">Transferase</keyword>
<evidence type="ECO:0000256" key="1">
    <source>
        <dbReference type="ARBA" id="ARBA00022679"/>
    </source>
</evidence>
<dbReference type="Gene3D" id="3.90.470.20">
    <property type="entry name" value="4'-phosphopantetheinyl transferase domain"/>
    <property type="match status" value="1"/>
</dbReference>
<evidence type="ECO:0000256" key="2">
    <source>
        <dbReference type="SAM" id="MobiDB-lite"/>
    </source>
</evidence>
<dbReference type="SUPFAM" id="SSF56214">
    <property type="entry name" value="4'-phosphopantetheinyl transferase"/>
    <property type="match status" value="1"/>
</dbReference>
<sequence>MPLRPFPFPMSIGTDIVHAPRIQTLISKGEGKARTLNLYRFMNHLLSSREQQLFWNSFGDTRNVYGLKLDTSTKWLAGRWAAKEAVIKAVQYRRLSFLDVQILPVKPTGVSGPVYAVILDKSAVVRKIDEAYPSFHSQDDEATEAVSHHEDGGERKSNGGLLDQATQDFIYSPDGHDDQADGQVAKVNISHDGEYVTAVCLAAHQPREDDVGGEAAAREPWI</sequence>
<reference evidence="4" key="1">
    <citation type="submission" date="2023-08" db="EMBL/GenBank/DDBJ databases">
        <title>Black Yeasts Isolated from many extreme environments.</title>
        <authorList>
            <person name="Coleine C."/>
            <person name="Stajich J.E."/>
            <person name="Selbmann L."/>
        </authorList>
    </citation>
    <scope>NUCLEOTIDE SEQUENCE</scope>
    <source>
        <strain evidence="4">CCFEE 5810</strain>
    </source>
</reference>
<evidence type="ECO:0000259" key="3">
    <source>
        <dbReference type="Pfam" id="PF01648"/>
    </source>
</evidence>
<dbReference type="Pfam" id="PF01648">
    <property type="entry name" value="ACPS"/>
    <property type="match status" value="1"/>
</dbReference>
<dbReference type="Proteomes" id="UP001310594">
    <property type="component" value="Unassembled WGS sequence"/>
</dbReference>
<organism evidence="4 5">
    <name type="scientific">Elasticomyces elasticus</name>
    <dbReference type="NCBI Taxonomy" id="574655"/>
    <lineage>
        <taxon>Eukaryota</taxon>
        <taxon>Fungi</taxon>
        <taxon>Dikarya</taxon>
        <taxon>Ascomycota</taxon>
        <taxon>Pezizomycotina</taxon>
        <taxon>Dothideomycetes</taxon>
        <taxon>Dothideomycetidae</taxon>
        <taxon>Mycosphaerellales</taxon>
        <taxon>Teratosphaeriaceae</taxon>
        <taxon>Elasticomyces</taxon>
    </lineage>
</organism>
<evidence type="ECO:0000313" key="5">
    <source>
        <dbReference type="Proteomes" id="UP001310594"/>
    </source>
</evidence>
<evidence type="ECO:0000313" key="4">
    <source>
        <dbReference type="EMBL" id="KAK5699677.1"/>
    </source>
</evidence>
<dbReference type="AlphaFoldDB" id="A0AAN8A197"/>
<comment type="caution">
    <text evidence="4">The sequence shown here is derived from an EMBL/GenBank/DDBJ whole genome shotgun (WGS) entry which is preliminary data.</text>
</comment>